<accession>A0A061D6K8</accession>
<dbReference type="OrthoDB" id="366312at2759"/>
<reference evidence="2" key="1">
    <citation type="journal article" date="2014" name="Nucleic Acids Res.">
        <title>The evolutionary dynamics of variant antigen genes in Babesia reveal a history of genomic innovation underlying host-parasite interaction.</title>
        <authorList>
            <person name="Jackson A.P."/>
            <person name="Otto T.D."/>
            <person name="Darby A."/>
            <person name="Ramaprasad A."/>
            <person name="Xia D."/>
            <person name="Echaide I.E."/>
            <person name="Farber M."/>
            <person name="Gahlot S."/>
            <person name="Gamble J."/>
            <person name="Gupta D."/>
            <person name="Gupta Y."/>
            <person name="Jackson L."/>
            <person name="Malandrin L."/>
            <person name="Malas T.B."/>
            <person name="Moussa E."/>
            <person name="Nair M."/>
            <person name="Reid A.J."/>
            <person name="Sanders M."/>
            <person name="Sharma J."/>
            <person name="Tracey A."/>
            <person name="Quail M.A."/>
            <person name="Weir W."/>
            <person name="Wastling J.M."/>
            <person name="Hall N."/>
            <person name="Willadsen P."/>
            <person name="Lingelbach K."/>
            <person name="Shiels B."/>
            <person name="Tait A."/>
            <person name="Berriman M."/>
            <person name="Allred D.R."/>
            <person name="Pain A."/>
        </authorList>
    </citation>
    <scope>NUCLEOTIDE SEQUENCE [LARGE SCALE GENOMIC DNA]</scope>
    <source>
        <strain evidence="2">Bond</strain>
    </source>
</reference>
<dbReference type="RefSeq" id="XP_012768379.1">
    <property type="nucleotide sequence ID" value="XM_012912925.1"/>
</dbReference>
<name>A0A061D6K8_BABBI</name>
<evidence type="ECO:0000313" key="1">
    <source>
        <dbReference type="EMBL" id="CDR96193.1"/>
    </source>
</evidence>
<evidence type="ECO:0000313" key="2">
    <source>
        <dbReference type="Proteomes" id="UP000033188"/>
    </source>
</evidence>
<dbReference type="AlphaFoldDB" id="A0A061D6K8"/>
<dbReference type="GeneID" id="24564734"/>
<dbReference type="OMA" id="GICHAES"/>
<proteinExistence type="predicted"/>
<dbReference type="KEGG" id="bbig:BBBOND_0300980"/>
<gene>
    <name evidence="1" type="ORF">BBBOND_0300980</name>
</gene>
<protein>
    <submittedName>
        <fullName evidence="1">Uncharacterized protein</fullName>
    </submittedName>
</protein>
<keyword evidence="2" id="KW-1185">Reference proteome</keyword>
<organism evidence="1 2">
    <name type="scientific">Babesia bigemina</name>
    <dbReference type="NCBI Taxonomy" id="5866"/>
    <lineage>
        <taxon>Eukaryota</taxon>
        <taxon>Sar</taxon>
        <taxon>Alveolata</taxon>
        <taxon>Apicomplexa</taxon>
        <taxon>Aconoidasida</taxon>
        <taxon>Piroplasmida</taxon>
        <taxon>Babesiidae</taxon>
        <taxon>Babesia</taxon>
    </lineage>
</organism>
<dbReference type="VEuPathDB" id="PiroplasmaDB:BBBOND_0300980"/>
<dbReference type="Proteomes" id="UP000033188">
    <property type="component" value="Chromosome 3"/>
</dbReference>
<sequence>MGGNECAKPSSIGLSIKSDASTSNTDRNLFPRYLMTDQFECHLTSDDLTIVQDAWSYIEIACRSATPLEYALGICQAKSVDYVCQLIPPLLDGMLSELEAEIIPAMLNKTMLICHKNGCTPEAIKRLHSSMFSLLGNKKTIRMLSPISFSTLIGVLNRVEHVHAEKVLNLMIECCVERMSSTTEDGPTVHLHCNNAFKLLSVCVKKSRVDATHLAKGICSNAHHLEKERVPQLLHLLTKMGFKDGRYISMLEPIAEKAMAANSDTARILKLEVS</sequence>
<dbReference type="EMBL" id="LK391709">
    <property type="protein sequence ID" value="CDR96193.1"/>
    <property type="molecule type" value="Genomic_DNA"/>
</dbReference>